<evidence type="ECO:0000256" key="6">
    <source>
        <dbReference type="ARBA" id="ARBA00023136"/>
    </source>
</evidence>
<dbReference type="GO" id="GO:0005886">
    <property type="term" value="C:plasma membrane"/>
    <property type="evidence" value="ECO:0007669"/>
    <property type="project" value="UniProtKB-SubCell"/>
</dbReference>
<feature type="transmembrane region" description="Helical" evidence="7">
    <location>
        <begin position="207"/>
        <end position="227"/>
    </location>
</feature>
<evidence type="ECO:0000313" key="10">
    <source>
        <dbReference type="EMBL" id="TDC50384.1"/>
    </source>
</evidence>
<evidence type="ECO:0000259" key="9">
    <source>
        <dbReference type="PROSITE" id="PS50928"/>
    </source>
</evidence>
<comment type="subcellular location">
    <subcellularLocation>
        <location evidence="1 7">Cell membrane</location>
        <topology evidence="1 7">Multi-pass membrane protein</topology>
    </subcellularLocation>
</comment>
<name>A0A4R4RLU2_9ACTN</name>
<dbReference type="PANTHER" id="PTHR43005">
    <property type="entry name" value="BLR7065 PROTEIN"/>
    <property type="match status" value="1"/>
</dbReference>
<dbReference type="InterPro" id="IPR035906">
    <property type="entry name" value="MetI-like_sf"/>
</dbReference>
<comment type="similarity">
    <text evidence="7">Belongs to the binding-protein-dependent transport system permease family.</text>
</comment>
<keyword evidence="6 7" id="KW-0472">Membrane</keyword>
<dbReference type="SUPFAM" id="SSF161098">
    <property type="entry name" value="MetI-like"/>
    <property type="match status" value="1"/>
</dbReference>
<keyword evidence="4 7" id="KW-0812">Transmembrane</keyword>
<feature type="domain" description="ABC transmembrane type-1" evidence="9">
    <location>
        <begin position="117"/>
        <end position="331"/>
    </location>
</feature>
<dbReference type="OrthoDB" id="34224at2"/>
<evidence type="ECO:0000256" key="4">
    <source>
        <dbReference type="ARBA" id="ARBA00022692"/>
    </source>
</evidence>
<accession>A0A4R4RLU2</accession>
<evidence type="ECO:0000256" key="5">
    <source>
        <dbReference type="ARBA" id="ARBA00022989"/>
    </source>
</evidence>
<evidence type="ECO:0000256" key="8">
    <source>
        <dbReference type="SAM" id="MobiDB-lite"/>
    </source>
</evidence>
<dbReference type="PROSITE" id="PS50928">
    <property type="entry name" value="ABC_TM1"/>
    <property type="match status" value="1"/>
</dbReference>
<keyword evidence="2 7" id="KW-0813">Transport</keyword>
<keyword evidence="3" id="KW-1003">Cell membrane</keyword>
<sequence length="340" mass="37372">MVGASTASTTRPFGRPEEEMSMPVVTDDRRKAGTPTGRPGRSPWRPSLSTRNNLLSYMLLAPSLAMTLVFIAFPIYMIVNLSLRDGKTMIMSEVGDLPLTLGNYDSVLADPDTWHSLRISAMYTAATVTAAILVGLVTALLIRRRLPGRRWLRTLILIPWPIPGAIATVAFVWMLDGTYGVINYILRMVGIIDQNVAWFFDPQTALIGVLMPTVWSAYPLCTLMLLASLQSVPDELYEAAKVDGAGAILQFRHVTWPAVQNTAVLAMIVTGLWTFTTFDFVYAITRGGPDGATQTLAVAIYNQAFRFFDLPHASALGVVTMVLAGLVLLALFPVVRRRFF</sequence>
<dbReference type="AlphaFoldDB" id="A0A4R4RLU2"/>
<proteinExistence type="inferred from homology"/>
<protein>
    <submittedName>
        <fullName evidence="10">Sugar ABC transporter permease</fullName>
    </submittedName>
</protein>
<evidence type="ECO:0000256" key="1">
    <source>
        <dbReference type="ARBA" id="ARBA00004651"/>
    </source>
</evidence>
<evidence type="ECO:0000313" key="11">
    <source>
        <dbReference type="Proteomes" id="UP000295621"/>
    </source>
</evidence>
<dbReference type="InterPro" id="IPR000515">
    <property type="entry name" value="MetI-like"/>
</dbReference>
<reference evidence="10 11" key="1">
    <citation type="submission" date="2019-02" db="EMBL/GenBank/DDBJ databases">
        <title>Draft genome sequences of novel Actinobacteria.</title>
        <authorList>
            <person name="Sahin N."/>
            <person name="Ay H."/>
            <person name="Saygin H."/>
        </authorList>
    </citation>
    <scope>NUCLEOTIDE SEQUENCE [LARGE SCALE GENOMIC DNA]</scope>
    <source>
        <strain evidence="10 11">KC603</strain>
    </source>
</reference>
<gene>
    <name evidence="10" type="ORF">E1212_15230</name>
</gene>
<evidence type="ECO:0000256" key="3">
    <source>
        <dbReference type="ARBA" id="ARBA00022475"/>
    </source>
</evidence>
<keyword evidence="11" id="KW-1185">Reference proteome</keyword>
<feature type="transmembrane region" description="Helical" evidence="7">
    <location>
        <begin position="121"/>
        <end position="142"/>
    </location>
</feature>
<evidence type="ECO:0000256" key="7">
    <source>
        <dbReference type="RuleBase" id="RU363032"/>
    </source>
</evidence>
<dbReference type="Proteomes" id="UP000295621">
    <property type="component" value="Unassembled WGS sequence"/>
</dbReference>
<dbReference type="Gene3D" id="1.10.3720.10">
    <property type="entry name" value="MetI-like"/>
    <property type="match status" value="1"/>
</dbReference>
<feature type="transmembrane region" description="Helical" evidence="7">
    <location>
        <begin position="154"/>
        <end position="175"/>
    </location>
</feature>
<dbReference type="Pfam" id="PF00528">
    <property type="entry name" value="BPD_transp_1"/>
    <property type="match status" value="1"/>
</dbReference>
<comment type="caution">
    <text evidence="10">The sequence shown here is derived from an EMBL/GenBank/DDBJ whole genome shotgun (WGS) entry which is preliminary data.</text>
</comment>
<dbReference type="EMBL" id="SMKL01000031">
    <property type="protein sequence ID" value="TDC50384.1"/>
    <property type="molecule type" value="Genomic_DNA"/>
</dbReference>
<keyword evidence="5 7" id="KW-1133">Transmembrane helix</keyword>
<organism evidence="10 11">
    <name type="scientific">Jiangella ureilytica</name>
    <dbReference type="NCBI Taxonomy" id="2530374"/>
    <lineage>
        <taxon>Bacteria</taxon>
        <taxon>Bacillati</taxon>
        <taxon>Actinomycetota</taxon>
        <taxon>Actinomycetes</taxon>
        <taxon>Jiangellales</taxon>
        <taxon>Jiangellaceae</taxon>
        <taxon>Jiangella</taxon>
    </lineage>
</organism>
<feature type="transmembrane region" description="Helical" evidence="7">
    <location>
        <begin position="315"/>
        <end position="335"/>
    </location>
</feature>
<feature type="transmembrane region" description="Helical" evidence="7">
    <location>
        <begin position="54"/>
        <end position="79"/>
    </location>
</feature>
<feature type="region of interest" description="Disordered" evidence="8">
    <location>
        <begin position="1"/>
        <end position="45"/>
    </location>
</feature>
<evidence type="ECO:0000256" key="2">
    <source>
        <dbReference type="ARBA" id="ARBA00022448"/>
    </source>
</evidence>
<dbReference type="CDD" id="cd06261">
    <property type="entry name" value="TM_PBP2"/>
    <property type="match status" value="1"/>
</dbReference>
<dbReference type="GO" id="GO:0055085">
    <property type="term" value="P:transmembrane transport"/>
    <property type="evidence" value="ECO:0007669"/>
    <property type="project" value="InterPro"/>
</dbReference>
<feature type="compositionally biased region" description="Polar residues" evidence="8">
    <location>
        <begin position="1"/>
        <end position="11"/>
    </location>
</feature>
<dbReference type="PANTHER" id="PTHR43005:SF1">
    <property type="entry name" value="SPERMIDINE_PUTRESCINE TRANSPORT SYSTEM PERMEASE PROTEIN"/>
    <property type="match status" value="1"/>
</dbReference>